<reference evidence="1 2" key="1">
    <citation type="journal article" date="2018" name="Sci. Rep.">
        <title>Extensive genomic diversity among Mycobacterium marinum strains revealed by whole genome sequencing.</title>
        <authorList>
            <person name="Das S."/>
            <person name="Pettersson B.M."/>
            <person name="Behra P.R."/>
            <person name="Mallick A."/>
            <person name="Cheramie M."/>
            <person name="Ramesh M."/>
            <person name="Shirreff L."/>
            <person name="DuCote T."/>
            <person name="Dasgupta S."/>
            <person name="Ennis D.G."/>
            <person name="Kirsebom L.A."/>
        </authorList>
    </citation>
    <scope>NUCLEOTIDE SEQUENCE [LARGE SCALE GENOMIC DNA]</scope>
    <source>
        <strain evidence="1 2">Davis1</strain>
    </source>
</reference>
<protein>
    <submittedName>
        <fullName evidence="1">Uncharacterized protein</fullName>
    </submittedName>
</protein>
<proteinExistence type="predicted"/>
<comment type="caution">
    <text evidence="1">The sequence shown here is derived from an EMBL/GenBank/DDBJ whole genome shotgun (WGS) entry which is preliminary data.</text>
</comment>
<sequence length="174" mass="18943">MMRGPLPTFVGPRFHTTKMRRALYQSRPRAIPPSGLLANLLRGRFSRVILTGAFLADAAAAVDNKLNVSGGVLSRFAVGPDRLARFVLVVLTQSNPGSTDRQLTVEARPPADAEPTRLQFEVPEAAVAEFPGFAFFEIQLRLPIDGRWELVASSDTGSVTLPVLVTEMPQQLGF</sequence>
<dbReference type="Proteomes" id="UP000257451">
    <property type="component" value="Unassembled WGS sequence"/>
</dbReference>
<evidence type="ECO:0000313" key="1">
    <source>
        <dbReference type="EMBL" id="RFZ47520.1"/>
    </source>
</evidence>
<gene>
    <name evidence="1" type="ORF">DAVIS_00232</name>
</gene>
<evidence type="ECO:0000313" key="2">
    <source>
        <dbReference type="Proteomes" id="UP000257451"/>
    </source>
</evidence>
<dbReference type="AlphaFoldDB" id="A0A3E2N2A8"/>
<organism evidence="1 2">
    <name type="scientific">Mycobacterium marinum</name>
    <dbReference type="NCBI Taxonomy" id="1781"/>
    <lineage>
        <taxon>Bacteria</taxon>
        <taxon>Bacillati</taxon>
        <taxon>Actinomycetota</taxon>
        <taxon>Actinomycetes</taxon>
        <taxon>Mycobacteriales</taxon>
        <taxon>Mycobacteriaceae</taxon>
        <taxon>Mycobacterium</taxon>
        <taxon>Mycobacterium ulcerans group</taxon>
    </lineage>
</organism>
<name>A0A3E2N2A8_MYCMR</name>
<accession>A0A3E2N2A8</accession>
<dbReference type="EMBL" id="PEDF01000013">
    <property type="protein sequence ID" value="RFZ47520.1"/>
    <property type="molecule type" value="Genomic_DNA"/>
</dbReference>